<dbReference type="AlphaFoldDB" id="A0A502EGJ3"/>
<reference evidence="6 7" key="1">
    <citation type="journal article" date="2019" name="Environ. Microbiol.">
        <title>Species interactions and distinct microbial communities in high Arctic permafrost affected cryosols are associated with the CH4 and CO2 gas fluxes.</title>
        <authorList>
            <person name="Altshuler I."/>
            <person name="Hamel J."/>
            <person name="Turney S."/>
            <person name="Magnuson E."/>
            <person name="Levesque R."/>
            <person name="Greer C."/>
            <person name="Whyte L.G."/>
        </authorList>
    </citation>
    <scope>NUCLEOTIDE SEQUENCE [LARGE SCALE GENOMIC DNA]</scope>
    <source>
        <strain evidence="6 7">S5.20</strain>
    </source>
</reference>
<keyword evidence="7" id="KW-1185">Reference proteome</keyword>
<dbReference type="InterPro" id="IPR001647">
    <property type="entry name" value="HTH_TetR"/>
</dbReference>
<dbReference type="OrthoDB" id="4143918at2"/>
<comment type="caution">
    <text evidence="6">The sequence shown here is derived from an EMBL/GenBank/DDBJ whole genome shotgun (WGS) entry which is preliminary data.</text>
</comment>
<dbReference type="Gene3D" id="1.10.357.10">
    <property type="entry name" value="Tetracycline Repressor, domain 2"/>
    <property type="match status" value="1"/>
</dbReference>
<accession>A0A502EGJ3</accession>
<evidence type="ECO:0000256" key="4">
    <source>
        <dbReference type="PROSITE-ProRule" id="PRU00335"/>
    </source>
</evidence>
<evidence type="ECO:0000313" key="6">
    <source>
        <dbReference type="EMBL" id="TPG35620.1"/>
    </source>
</evidence>
<dbReference type="EMBL" id="RCZG01000002">
    <property type="protein sequence ID" value="TPG35620.1"/>
    <property type="molecule type" value="Genomic_DNA"/>
</dbReference>
<dbReference type="PANTHER" id="PTHR30055">
    <property type="entry name" value="HTH-TYPE TRANSCRIPTIONAL REGULATOR RUTR"/>
    <property type="match status" value="1"/>
</dbReference>
<evidence type="ECO:0000256" key="1">
    <source>
        <dbReference type="ARBA" id="ARBA00023015"/>
    </source>
</evidence>
<protein>
    <submittedName>
        <fullName evidence="6">TetR family transcriptional regulator</fullName>
    </submittedName>
</protein>
<dbReference type="InterPro" id="IPR050109">
    <property type="entry name" value="HTH-type_TetR-like_transc_reg"/>
</dbReference>
<evidence type="ECO:0000259" key="5">
    <source>
        <dbReference type="PROSITE" id="PS50977"/>
    </source>
</evidence>
<dbReference type="GO" id="GO:0003700">
    <property type="term" value="F:DNA-binding transcription factor activity"/>
    <property type="evidence" value="ECO:0007669"/>
    <property type="project" value="TreeGrafter"/>
</dbReference>
<proteinExistence type="predicted"/>
<feature type="domain" description="HTH tetR-type" evidence="5">
    <location>
        <begin position="17"/>
        <end position="77"/>
    </location>
</feature>
<dbReference type="InterPro" id="IPR009057">
    <property type="entry name" value="Homeodomain-like_sf"/>
</dbReference>
<dbReference type="RefSeq" id="WP_140688837.1">
    <property type="nucleotide sequence ID" value="NZ_RCZG01000002.1"/>
</dbReference>
<dbReference type="PROSITE" id="PS50977">
    <property type="entry name" value="HTH_TETR_2"/>
    <property type="match status" value="1"/>
</dbReference>
<dbReference type="Proteomes" id="UP000320095">
    <property type="component" value="Unassembled WGS sequence"/>
</dbReference>
<evidence type="ECO:0000256" key="2">
    <source>
        <dbReference type="ARBA" id="ARBA00023125"/>
    </source>
</evidence>
<feature type="DNA-binding region" description="H-T-H motif" evidence="4">
    <location>
        <begin position="40"/>
        <end position="59"/>
    </location>
</feature>
<keyword evidence="1" id="KW-0805">Transcription regulation</keyword>
<evidence type="ECO:0000256" key="3">
    <source>
        <dbReference type="ARBA" id="ARBA00023163"/>
    </source>
</evidence>
<keyword evidence="3" id="KW-0804">Transcription</keyword>
<dbReference type="PROSITE" id="PS01081">
    <property type="entry name" value="HTH_TETR_1"/>
    <property type="match status" value="1"/>
</dbReference>
<dbReference type="InterPro" id="IPR023772">
    <property type="entry name" value="DNA-bd_HTH_TetR-type_CS"/>
</dbReference>
<dbReference type="PANTHER" id="PTHR30055:SF238">
    <property type="entry name" value="MYCOFACTOCIN BIOSYNTHESIS TRANSCRIPTIONAL REGULATOR MFTR-RELATED"/>
    <property type="match status" value="1"/>
</dbReference>
<dbReference type="Pfam" id="PF00440">
    <property type="entry name" value="TetR_N"/>
    <property type="match status" value="1"/>
</dbReference>
<dbReference type="SUPFAM" id="SSF46689">
    <property type="entry name" value="Homeodomain-like"/>
    <property type="match status" value="1"/>
</dbReference>
<keyword evidence="2 4" id="KW-0238">DNA-binding</keyword>
<dbReference type="PRINTS" id="PR00455">
    <property type="entry name" value="HTHTETR"/>
</dbReference>
<dbReference type="GO" id="GO:0000976">
    <property type="term" value="F:transcription cis-regulatory region binding"/>
    <property type="evidence" value="ECO:0007669"/>
    <property type="project" value="TreeGrafter"/>
</dbReference>
<organism evidence="6 7">
    <name type="scientific">Mycolicibacterium hodleri</name>
    <dbReference type="NCBI Taxonomy" id="49897"/>
    <lineage>
        <taxon>Bacteria</taxon>
        <taxon>Bacillati</taxon>
        <taxon>Actinomycetota</taxon>
        <taxon>Actinomycetes</taxon>
        <taxon>Mycobacteriales</taxon>
        <taxon>Mycobacteriaceae</taxon>
        <taxon>Mycolicibacterium</taxon>
    </lineage>
</organism>
<name>A0A502EGJ3_9MYCO</name>
<sequence length="224" mass="24527">MADVSNESPGLRESKKRRTRAVLIDAAVELCLKQGYEQTTVEQIAMSADVSPRTFSRYFPTKDAVFLTLIDDYAHVVAEELETVDASLGPLEAMRQAHIAVLTRVASRQVGRLTTDRIALMLRVINASDALKQAALEFRHGVTEVVLAKRMGVEVEDRRARLVNVIFSSTIVAACGDLIADTDTTRLGPMVMVHRLNDAFAQLAWMSSHLNRPPAGAESTPVPG</sequence>
<evidence type="ECO:0000313" key="7">
    <source>
        <dbReference type="Proteomes" id="UP000320095"/>
    </source>
</evidence>
<gene>
    <name evidence="6" type="ORF">EAH80_05900</name>
</gene>